<dbReference type="PATRIC" id="fig|1365251.3.peg.4998"/>
<dbReference type="OrthoDB" id="6996126at2"/>
<evidence type="ECO:0000313" key="1">
    <source>
        <dbReference type="EMBL" id="KZN45405.1"/>
    </source>
</evidence>
<proteinExistence type="predicted"/>
<protein>
    <recommendedName>
        <fullName evidence="3">Fis family transcriptional regulator</fullName>
    </recommendedName>
</protein>
<comment type="caution">
    <text evidence="1">The sequence shown here is derived from an EMBL/GenBank/DDBJ whole genome shotgun (WGS) entry which is preliminary data.</text>
</comment>
<dbReference type="RefSeq" id="WP_063364110.1">
    <property type="nucleotide sequence ID" value="NZ_AUXZ01000130.1"/>
</dbReference>
<reference evidence="1 2" key="1">
    <citation type="submission" date="2013-07" db="EMBL/GenBank/DDBJ databases">
        <title>Comparative Genomic and Metabolomic Analysis of Twelve Strains of Pseudoalteromonas luteoviolacea.</title>
        <authorList>
            <person name="Vynne N.G."/>
            <person name="Mansson M."/>
            <person name="Gram L."/>
        </authorList>
    </citation>
    <scope>NUCLEOTIDE SEQUENCE [LARGE SCALE GENOMIC DNA]</scope>
    <source>
        <strain evidence="1 2">H33</strain>
    </source>
</reference>
<gene>
    <name evidence="1" type="ORF">N476_05145</name>
</gene>
<dbReference type="EMBL" id="AUXZ01000130">
    <property type="protein sequence ID" value="KZN45405.1"/>
    <property type="molecule type" value="Genomic_DNA"/>
</dbReference>
<dbReference type="AlphaFoldDB" id="A0A167AHY7"/>
<dbReference type="Proteomes" id="UP000076503">
    <property type="component" value="Unassembled WGS sequence"/>
</dbReference>
<name>A0A167AHY7_9GAMM</name>
<evidence type="ECO:0000313" key="2">
    <source>
        <dbReference type="Proteomes" id="UP000076503"/>
    </source>
</evidence>
<accession>A0A167AHY7</accession>
<organism evidence="1 2">
    <name type="scientific">Pseudoalteromonas luteoviolacea H33</name>
    <dbReference type="NCBI Taxonomy" id="1365251"/>
    <lineage>
        <taxon>Bacteria</taxon>
        <taxon>Pseudomonadati</taxon>
        <taxon>Pseudomonadota</taxon>
        <taxon>Gammaproteobacteria</taxon>
        <taxon>Alteromonadales</taxon>
        <taxon>Pseudoalteromonadaceae</taxon>
        <taxon>Pseudoalteromonas</taxon>
    </lineage>
</organism>
<sequence length="121" mass="13644">MRKSDKKLEKAIVAALTEACEDALKVYKGFEWLTHVVNYQNFPDSLTVVCIFDNQESLNLAVGDNKGTGFKSAIERKLTAHNIKIKGITKRILFDTEEACDAEHNGNWSKRLDGVQHARHV</sequence>
<evidence type="ECO:0008006" key="3">
    <source>
        <dbReference type="Google" id="ProtNLM"/>
    </source>
</evidence>